<dbReference type="SUPFAM" id="SSF90123">
    <property type="entry name" value="ABC transporter transmembrane region"/>
    <property type="match status" value="2"/>
</dbReference>
<protein>
    <submittedName>
        <fullName evidence="16">ABC transporter B family member 19-like</fullName>
    </submittedName>
</protein>
<feature type="compositionally biased region" description="Basic and acidic residues" evidence="11">
    <location>
        <begin position="220"/>
        <end position="247"/>
    </location>
</feature>
<feature type="domain" description="ABC transmembrane type-1" evidence="14">
    <location>
        <begin position="286"/>
        <end position="575"/>
    </location>
</feature>
<dbReference type="CDD" id="cd18578">
    <property type="entry name" value="ABC_6TM_Pgp_ABCB1_D2_like"/>
    <property type="match status" value="1"/>
</dbReference>
<feature type="transmembrane region" description="Helical" evidence="12">
    <location>
        <begin position="1054"/>
        <end position="1072"/>
    </location>
</feature>
<feature type="transmembrane region" description="Helical" evidence="12">
    <location>
        <begin position="930"/>
        <end position="951"/>
    </location>
</feature>
<dbReference type="Gene3D" id="3.40.50.300">
    <property type="entry name" value="P-loop containing nucleotide triphosphate hydrolases"/>
    <property type="match status" value="2"/>
</dbReference>
<evidence type="ECO:0000256" key="12">
    <source>
        <dbReference type="SAM" id="Phobius"/>
    </source>
</evidence>
<organism evidence="15 16">
    <name type="scientific">Ananas comosus</name>
    <name type="common">Pineapple</name>
    <name type="synonym">Ananas ananas</name>
    <dbReference type="NCBI Taxonomy" id="4615"/>
    <lineage>
        <taxon>Eukaryota</taxon>
        <taxon>Viridiplantae</taxon>
        <taxon>Streptophyta</taxon>
        <taxon>Embryophyta</taxon>
        <taxon>Tracheophyta</taxon>
        <taxon>Spermatophyta</taxon>
        <taxon>Magnoliopsida</taxon>
        <taxon>Liliopsida</taxon>
        <taxon>Poales</taxon>
        <taxon>Bromeliaceae</taxon>
        <taxon>Bromelioideae</taxon>
        <taxon>Ananas</taxon>
    </lineage>
</organism>
<dbReference type="GO" id="GO:0090374">
    <property type="term" value="P:oligopeptide export from mitochondrion"/>
    <property type="evidence" value="ECO:0007669"/>
    <property type="project" value="TreeGrafter"/>
</dbReference>
<dbReference type="PROSITE" id="PS50893">
    <property type="entry name" value="ABC_TRANSPORTER_2"/>
    <property type="match status" value="2"/>
</dbReference>
<dbReference type="GeneID" id="109721496"/>
<evidence type="ECO:0000256" key="8">
    <source>
        <dbReference type="ARBA" id="ARBA00022989"/>
    </source>
</evidence>
<evidence type="ECO:0000259" key="13">
    <source>
        <dbReference type="PROSITE" id="PS50893"/>
    </source>
</evidence>
<keyword evidence="9 12" id="KW-0472">Membrane</keyword>
<feature type="domain" description="ABC transporter" evidence="13">
    <location>
        <begin position="610"/>
        <end position="846"/>
    </location>
</feature>
<feature type="transmembrane region" description="Helical" evidence="12">
    <location>
        <begin position="436"/>
        <end position="457"/>
    </location>
</feature>
<feature type="compositionally biased region" description="Polar residues" evidence="11">
    <location>
        <begin position="119"/>
        <end position="144"/>
    </location>
</feature>
<dbReference type="FunFam" id="3.40.50.300:FF:000066">
    <property type="entry name" value="ABC transporter B family member 1"/>
    <property type="match status" value="1"/>
</dbReference>
<keyword evidence="15" id="KW-1185">Reference proteome</keyword>
<reference evidence="16" key="2">
    <citation type="submission" date="2025-08" db="UniProtKB">
        <authorList>
            <consortium name="RefSeq"/>
        </authorList>
    </citation>
    <scope>IDENTIFICATION</scope>
    <source>
        <tissue evidence="16">Leaf</tissue>
    </source>
</reference>
<keyword evidence="10" id="KW-0325">Glycoprotein</keyword>
<feature type="compositionally biased region" description="Polar residues" evidence="11">
    <location>
        <begin position="36"/>
        <end position="61"/>
    </location>
</feature>
<evidence type="ECO:0000313" key="16">
    <source>
        <dbReference type="RefSeq" id="XP_020104736.1"/>
    </source>
</evidence>
<dbReference type="Gene3D" id="1.20.1560.10">
    <property type="entry name" value="ABC transporter type 1, transmembrane domain"/>
    <property type="match status" value="1"/>
</dbReference>
<evidence type="ECO:0000256" key="4">
    <source>
        <dbReference type="ARBA" id="ARBA00022692"/>
    </source>
</evidence>
<dbReference type="Pfam" id="PF00664">
    <property type="entry name" value="ABC_membrane"/>
    <property type="match status" value="2"/>
</dbReference>
<dbReference type="InterPro" id="IPR003593">
    <property type="entry name" value="AAA+_ATPase"/>
</dbReference>
<dbReference type="PROSITE" id="PS50929">
    <property type="entry name" value="ABC_TM1F"/>
    <property type="match status" value="2"/>
</dbReference>
<dbReference type="GO" id="GO:0005524">
    <property type="term" value="F:ATP binding"/>
    <property type="evidence" value="ECO:0007669"/>
    <property type="project" value="UniProtKB-KW"/>
</dbReference>
<dbReference type="Proteomes" id="UP000515123">
    <property type="component" value="Linkage group 15"/>
</dbReference>
<reference evidence="15" key="1">
    <citation type="journal article" date="2015" name="Nat. Genet.">
        <title>The pineapple genome and the evolution of CAM photosynthesis.</title>
        <authorList>
            <person name="Ming R."/>
            <person name="VanBuren R."/>
            <person name="Wai C.M."/>
            <person name="Tang H."/>
            <person name="Schatz M.C."/>
            <person name="Bowers J.E."/>
            <person name="Lyons E."/>
            <person name="Wang M.L."/>
            <person name="Chen J."/>
            <person name="Biggers E."/>
            <person name="Zhang J."/>
            <person name="Huang L."/>
            <person name="Zhang L."/>
            <person name="Miao W."/>
            <person name="Zhang J."/>
            <person name="Ye Z."/>
            <person name="Miao C."/>
            <person name="Lin Z."/>
            <person name="Wang H."/>
            <person name="Zhou H."/>
            <person name="Yim W.C."/>
            <person name="Priest H.D."/>
            <person name="Zheng C."/>
            <person name="Woodhouse M."/>
            <person name="Edger P.P."/>
            <person name="Guyot R."/>
            <person name="Guo H.B."/>
            <person name="Guo H."/>
            <person name="Zheng G."/>
            <person name="Singh R."/>
            <person name="Sharma A."/>
            <person name="Min X."/>
            <person name="Zheng Y."/>
            <person name="Lee H."/>
            <person name="Gurtowski J."/>
            <person name="Sedlazeck F.J."/>
            <person name="Harkess A."/>
            <person name="McKain M.R."/>
            <person name="Liao Z."/>
            <person name="Fang J."/>
            <person name="Liu J."/>
            <person name="Zhang X."/>
            <person name="Zhang Q."/>
            <person name="Hu W."/>
            <person name="Qin Y."/>
            <person name="Wang K."/>
            <person name="Chen L.Y."/>
            <person name="Shirley N."/>
            <person name="Lin Y.R."/>
            <person name="Liu L.Y."/>
            <person name="Hernandez A.G."/>
            <person name="Wright C.L."/>
            <person name="Bulone V."/>
            <person name="Tuskan G.A."/>
            <person name="Heath K."/>
            <person name="Zee F."/>
            <person name="Moore P.H."/>
            <person name="Sunkar R."/>
            <person name="Leebens-Mack J.H."/>
            <person name="Mockler T."/>
            <person name="Bennetzen J.L."/>
            <person name="Freeling M."/>
            <person name="Sankoff D."/>
            <person name="Paterson A.H."/>
            <person name="Zhu X."/>
            <person name="Yang X."/>
            <person name="Smith J.A."/>
            <person name="Cushman J.C."/>
            <person name="Paull R.E."/>
            <person name="Yu Q."/>
        </authorList>
    </citation>
    <scope>NUCLEOTIDE SEQUENCE [LARGE SCALE GENOMIC DNA]</scope>
    <source>
        <strain evidence="15">cv. F153</strain>
    </source>
</reference>
<dbReference type="InterPro" id="IPR003439">
    <property type="entry name" value="ABC_transporter-like_ATP-bd"/>
</dbReference>
<evidence type="ECO:0000259" key="14">
    <source>
        <dbReference type="PROSITE" id="PS50929"/>
    </source>
</evidence>
<keyword evidence="6" id="KW-0547">Nucleotide-binding</keyword>
<evidence type="ECO:0000313" key="15">
    <source>
        <dbReference type="Proteomes" id="UP000515123"/>
    </source>
</evidence>
<dbReference type="InterPro" id="IPR036640">
    <property type="entry name" value="ABC1_TM_sf"/>
</dbReference>
<dbReference type="GO" id="GO:0016887">
    <property type="term" value="F:ATP hydrolysis activity"/>
    <property type="evidence" value="ECO:0007669"/>
    <property type="project" value="InterPro"/>
</dbReference>
<comment type="subcellular location">
    <subcellularLocation>
        <location evidence="1">Cell membrane</location>
        <topology evidence="1">Multi-pass membrane protein</topology>
    </subcellularLocation>
</comment>
<evidence type="ECO:0000256" key="9">
    <source>
        <dbReference type="ARBA" id="ARBA00023136"/>
    </source>
</evidence>
<dbReference type="GO" id="GO:0005743">
    <property type="term" value="C:mitochondrial inner membrane"/>
    <property type="evidence" value="ECO:0007669"/>
    <property type="project" value="TreeGrafter"/>
</dbReference>
<accession>A0A6P5G807</accession>
<keyword evidence="4 12" id="KW-0812">Transmembrane</keyword>
<feature type="compositionally biased region" description="Acidic residues" evidence="11">
    <location>
        <begin position="248"/>
        <end position="263"/>
    </location>
</feature>
<feature type="region of interest" description="Disordered" evidence="11">
    <location>
        <begin position="220"/>
        <end position="264"/>
    </location>
</feature>
<keyword evidence="5" id="KW-0677">Repeat</keyword>
<dbReference type="FunFam" id="3.40.50.300:FF:000251">
    <property type="entry name" value="ABC transporter B family member 19"/>
    <property type="match status" value="1"/>
</dbReference>
<feature type="region of interest" description="Disordered" evidence="11">
    <location>
        <begin position="118"/>
        <end position="204"/>
    </location>
</feature>
<proteinExistence type="inferred from homology"/>
<dbReference type="InterPro" id="IPR039421">
    <property type="entry name" value="Type_1_exporter"/>
</dbReference>
<evidence type="ECO:0000256" key="3">
    <source>
        <dbReference type="ARBA" id="ARBA00022448"/>
    </source>
</evidence>
<feature type="transmembrane region" description="Helical" evidence="12">
    <location>
        <begin position="971"/>
        <end position="989"/>
    </location>
</feature>
<evidence type="ECO:0000256" key="11">
    <source>
        <dbReference type="SAM" id="MobiDB-lite"/>
    </source>
</evidence>
<feature type="domain" description="ABC transmembrane type-1" evidence="14">
    <location>
        <begin position="932"/>
        <end position="1218"/>
    </location>
</feature>
<feature type="compositionally biased region" description="Polar residues" evidence="11">
    <location>
        <begin position="160"/>
        <end position="169"/>
    </location>
</feature>
<dbReference type="SMART" id="SM00382">
    <property type="entry name" value="AAA"/>
    <property type="match status" value="2"/>
</dbReference>
<feature type="domain" description="ABC transporter" evidence="13">
    <location>
        <begin position="1255"/>
        <end position="1491"/>
    </location>
</feature>
<dbReference type="GO" id="GO:0005886">
    <property type="term" value="C:plasma membrane"/>
    <property type="evidence" value="ECO:0007669"/>
    <property type="project" value="UniProtKB-SubCell"/>
</dbReference>
<feature type="transmembrane region" description="Helical" evidence="12">
    <location>
        <begin position="1165"/>
        <end position="1183"/>
    </location>
</feature>
<feature type="region of interest" description="Disordered" evidence="11">
    <location>
        <begin position="850"/>
        <end position="879"/>
    </location>
</feature>
<dbReference type="InterPro" id="IPR011527">
    <property type="entry name" value="ABC1_TM_dom"/>
</dbReference>
<feature type="transmembrane region" description="Helical" evidence="12">
    <location>
        <begin position="282"/>
        <end position="302"/>
    </location>
</feature>
<dbReference type="CDD" id="cd18577">
    <property type="entry name" value="ABC_6TM_Pgp_ABCB1_D1_like"/>
    <property type="match status" value="1"/>
</dbReference>
<dbReference type="InterPro" id="IPR027417">
    <property type="entry name" value="P-loop_NTPase"/>
</dbReference>
<feature type="transmembrane region" description="Helical" evidence="12">
    <location>
        <begin position="1195"/>
        <end position="1213"/>
    </location>
</feature>
<dbReference type="PANTHER" id="PTHR43394">
    <property type="entry name" value="ATP-DEPENDENT PERMEASE MDL1, MITOCHONDRIAL"/>
    <property type="match status" value="1"/>
</dbReference>
<dbReference type="PROSITE" id="PS00211">
    <property type="entry name" value="ABC_TRANSPORTER_1"/>
    <property type="match status" value="2"/>
</dbReference>
<gene>
    <name evidence="16" type="primary">LOC109721496</name>
</gene>
<evidence type="ECO:0000256" key="7">
    <source>
        <dbReference type="ARBA" id="ARBA00022840"/>
    </source>
</evidence>
<sequence>MNFVRDINDTKWPTPDTSVADLPRRRAHKAHRGPNSDDTSWQSSVSWQPEPTSAWAQQPNGLGTAFGPWTPPSAAMGRPNHSPALFRRSAQDYYLSRTSNPIYAQSKWARRLELLSHVSGPSHSQSGQFSSPNLDTSTSTVHTNSGSSKASRQRRRRKNLTSNFESSLTSKDDLSVVDYVAPPSSPRSSKHYNNNNNNNNSYDISFSHDYHTDNLYVTPRRENERGADSTHGSDLDDDHDGAYRSDDYDSADIDDDDEEDEESVTQPVGLFSLFKYSSSWDLALVFLGCVGAMINGGSLPWYSYLFGSFVDKIASESINDKTQMMKDVNMICLYMGVLAAIVVVGAYMEITCWRMVGERSAQRIRREYLKAILRQDIAFFDMQVSTGDVMHGISTDVAQIQEVMGEKMAHFVHHIFTFVCGYVVGFIKAWKVALVVFSVTPLMMFCGIAYKAVYVGLTAKEQASYLKAGNIAQQAMSSIRTVLSFVMEDDMARRYAEWLEQSAPIGVKIGFAKGAGIGVIYLVTYSQWALAFWYGSLLVAKGEISGGDAIACFFGVNVGGRGLALSLSYFAQFAQGTVAASRVFEIIDRVPEIDPYGSEGRTLSSVKGRLEFKGVNFAYPSRPRTQILRNLDLTIPPSKMVALVGVSGGGKSTIFALIERFYDPNQGSISLDGHDLRSLRLKWLREQIGLVGQEPMLFSTSILENVMMGKEGATRKEALAACVAANAHTFILGLPQGYDTQVGDRGAQLSGGQKQRIALARAIIRNPRILLLDEPTSALDPESESVVQQAIDRISAARTTVVIAHRLVTVRHADTIIVLDRGSVVESGHHHDLIKRAGLYANLVKLATENSDTGPHRHSPTHSKAQYAASFTDESTNDLSRSRYGRSVLLPKTEAEAESEDEDDKRIEAAKPAEIQTSEIWKLQKPEIPILLVGFLLGVIAGAIFSIFPLLLGEALQIYFNNNRATMKRDVGYLALALVGLGLGCIVTMTGQQGFCGWAGTRLTVRVRDLLFRSILRQEPGWFDLEENSTGGLVSRLSTDSAAFRSVLGDRYSVLLMGLGSAGVGLGISFALDWRLTFVAVAVTPFTLGANYLNLLVNVGPGLDNGAYARASGIAAGAVSNIRTVATLSAQDRIVSSFDRALSDPARSSARRTQIMGLALGLSQGAMYGAYTVTLWVGAYLILKGLSNFGNVFKIFLILVLSSFSVGQLAGLAPDTSAAPSAIAGVLSIVKRRPSIEADRENAGKTIRGGKPLDVELKRVTFAYPSRPNQTVLNEFSLRVKAGGTVAIVGGSGSGKSTVIWLVQRFYDPDLGRVMVGGLDVMELDVKWLRGECALVGQEPTLFAGTIRDNIGFGNPKASWAEIEEAAKEAHIHKFICGLPQGYETEVGESGVQLSGGQKQRIAIARAILKQSRILLLDEASSALDPESEKYVQEALRKASKRATTIIVAHRLATIREADRIAVVKDGKVAEFGSHNALLANHPDGVYATMMKAEIEAHALS</sequence>
<feature type="transmembrane region" description="Helical" evidence="12">
    <location>
        <begin position="411"/>
        <end position="430"/>
    </location>
</feature>
<feature type="transmembrane region" description="Helical" evidence="12">
    <location>
        <begin position="333"/>
        <end position="356"/>
    </location>
</feature>
<evidence type="ECO:0000256" key="10">
    <source>
        <dbReference type="ARBA" id="ARBA00023180"/>
    </source>
</evidence>
<evidence type="ECO:0000256" key="5">
    <source>
        <dbReference type="ARBA" id="ARBA00022737"/>
    </source>
</evidence>
<dbReference type="SUPFAM" id="SSF52540">
    <property type="entry name" value="P-loop containing nucleoside triphosphate hydrolases"/>
    <property type="match status" value="2"/>
</dbReference>
<name>A0A6P5G807_ANACO</name>
<evidence type="ECO:0000256" key="6">
    <source>
        <dbReference type="ARBA" id="ARBA00022741"/>
    </source>
</evidence>
<evidence type="ECO:0000256" key="1">
    <source>
        <dbReference type="ARBA" id="ARBA00004651"/>
    </source>
</evidence>
<dbReference type="GO" id="GO:0015421">
    <property type="term" value="F:ABC-type oligopeptide transporter activity"/>
    <property type="evidence" value="ECO:0007669"/>
    <property type="project" value="TreeGrafter"/>
</dbReference>
<dbReference type="OrthoDB" id="6500128at2759"/>
<dbReference type="RefSeq" id="XP_020104736.1">
    <property type="nucleotide sequence ID" value="XM_020249147.1"/>
</dbReference>
<dbReference type="CDD" id="cd03249">
    <property type="entry name" value="ABC_MTABC3_MDL1_MDL2"/>
    <property type="match status" value="1"/>
</dbReference>
<comment type="similarity">
    <text evidence="2">Belongs to the ABC transporter superfamily. ABCB family. Multidrug resistance exporter (TC 3.A.1.201) subfamily.</text>
</comment>
<feature type="region of interest" description="Disordered" evidence="11">
    <location>
        <begin position="1"/>
        <end position="83"/>
    </location>
</feature>
<keyword evidence="8 12" id="KW-1133">Transmembrane helix</keyword>
<dbReference type="InterPro" id="IPR017871">
    <property type="entry name" value="ABC_transporter-like_CS"/>
</dbReference>
<evidence type="ECO:0000256" key="2">
    <source>
        <dbReference type="ARBA" id="ARBA00007577"/>
    </source>
</evidence>
<keyword evidence="7" id="KW-0067">ATP-binding</keyword>
<dbReference type="Pfam" id="PF00005">
    <property type="entry name" value="ABC_tran"/>
    <property type="match status" value="2"/>
</dbReference>
<dbReference type="PANTHER" id="PTHR43394:SF11">
    <property type="entry name" value="ATP-BINDING CASSETTE TRANSPORTER"/>
    <property type="match status" value="1"/>
</dbReference>
<keyword evidence="3" id="KW-0813">Transport</keyword>